<evidence type="ECO:0000313" key="5">
    <source>
        <dbReference type="Proteomes" id="UP000027222"/>
    </source>
</evidence>
<keyword evidence="5" id="KW-1185">Reference proteome</keyword>
<keyword evidence="2" id="KW-0456">Lyase</keyword>
<dbReference type="AlphaFoldDB" id="A0A067TDP6"/>
<dbReference type="HOGENOM" id="CLU_033450_1_0_1"/>
<sequence>MSPPAETLFTRFGGWLFPGSIKSSSMASFPAETSLGLCGGRPSAHPFVEQRFLEELLVFIKTPYNEGSSHTLPVAKFQRAIEADPELVDLFDQMFLQVSPENKTPDFASLLYMFDQIIYTPPKIYAVKDEKGNTMISAIPLLTTPFDFLTNTSAAYDLFRKPAFNAAFKDLLDAWGQYLTTKDSNCTLTDEDGGWFQKLCLEKLEENRGVFNETYVTPDPGAVNRGFASWDDFFTREFQAGTRPIHSPEDKSLIHSACESTVYRIAYHVKAHDQFWLKTQNYSLYDMLNRDVDYVKQVVGGTIYQAYLAPADYHRWRSPVDGTIEKTVIVPGVYLAVLPDDGAEPGNPYRKEGDPRGARIRSQAWLTQAATRALIYIRADNPDIGLMCFVAIGMADISTCAVGVAEGQKVKAGDLLGMFHFGGSSYTLIFGPQAAITFAQNVIVGQHIWVSSVIAQVKKA</sequence>
<dbReference type="Pfam" id="PF02666">
    <property type="entry name" value="PS_Dcarbxylase"/>
    <property type="match status" value="1"/>
</dbReference>
<name>A0A067TDP6_GALM3</name>
<organism evidence="4 5">
    <name type="scientific">Galerina marginata (strain CBS 339.88)</name>
    <dbReference type="NCBI Taxonomy" id="685588"/>
    <lineage>
        <taxon>Eukaryota</taxon>
        <taxon>Fungi</taxon>
        <taxon>Dikarya</taxon>
        <taxon>Basidiomycota</taxon>
        <taxon>Agaricomycotina</taxon>
        <taxon>Agaricomycetes</taxon>
        <taxon>Agaricomycetidae</taxon>
        <taxon>Agaricales</taxon>
        <taxon>Agaricineae</taxon>
        <taxon>Strophariaceae</taxon>
        <taxon>Galerina</taxon>
    </lineage>
</organism>
<evidence type="ECO:0000256" key="2">
    <source>
        <dbReference type="ARBA" id="ARBA00023239"/>
    </source>
</evidence>
<protein>
    <recommendedName>
        <fullName evidence="3">L-tryptophan decarboxylase PsiD-like domain-containing protein</fullName>
    </recommendedName>
</protein>
<reference evidence="5" key="1">
    <citation type="journal article" date="2014" name="Proc. Natl. Acad. Sci. U.S.A.">
        <title>Extensive sampling of basidiomycete genomes demonstrates inadequacy of the white-rot/brown-rot paradigm for wood decay fungi.</title>
        <authorList>
            <person name="Riley R."/>
            <person name="Salamov A.A."/>
            <person name="Brown D.W."/>
            <person name="Nagy L.G."/>
            <person name="Floudas D."/>
            <person name="Held B.W."/>
            <person name="Levasseur A."/>
            <person name="Lombard V."/>
            <person name="Morin E."/>
            <person name="Otillar R."/>
            <person name="Lindquist E.A."/>
            <person name="Sun H."/>
            <person name="LaButti K.M."/>
            <person name="Schmutz J."/>
            <person name="Jabbour D."/>
            <person name="Luo H."/>
            <person name="Baker S.E."/>
            <person name="Pisabarro A.G."/>
            <person name="Walton J.D."/>
            <person name="Blanchette R.A."/>
            <person name="Henrissat B."/>
            <person name="Martin F."/>
            <person name="Cullen D."/>
            <person name="Hibbett D.S."/>
            <person name="Grigoriev I.V."/>
        </authorList>
    </citation>
    <scope>NUCLEOTIDE SEQUENCE [LARGE SCALE GENOMIC DNA]</scope>
    <source>
        <strain evidence="5">CBS 339.88</strain>
    </source>
</reference>
<gene>
    <name evidence="4" type="ORF">GALMADRAFT_208526</name>
</gene>
<dbReference type="Proteomes" id="UP000027222">
    <property type="component" value="Unassembled WGS sequence"/>
</dbReference>
<dbReference type="GO" id="GO:0005739">
    <property type="term" value="C:mitochondrion"/>
    <property type="evidence" value="ECO:0007669"/>
    <property type="project" value="TreeGrafter"/>
</dbReference>
<proteinExistence type="predicted"/>
<keyword evidence="1" id="KW-0210">Decarboxylase</keyword>
<evidence type="ECO:0000313" key="4">
    <source>
        <dbReference type="EMBL" id="KDR80432.1"/>
    </source>
</evidence>
<dbReference type="Pfam" id="PF12588">
    <property type="entry name" value="PSDC"/>
    <property type="match status" value="1"/>
</dbReference>
<dbReference type="GO" id="GO:0006646">
    <property type="term" value="P:phosphatidylethanolamine biosynthetic process"/>
    <property type="evidence" value="ECO:0007669"/>
    <property type="project" value="TreeGrafter"/>
</dbReference>
<dbReference type="GO" id="GO:0004609">
    <property type="term" value="F:phosphatidylserine decarboxylase activity"/>
    <property type="evidence" value="ECO:0007669"/>
    <property type="project" value="InterPro"/>
</dbReference>
<evidence type="ECO:0000259" key="3">
    <source>
        <dbReference type="Pfam" id="PF12588"/>
    </source>
</evidence>
<accession>A0A067TDP6</accession>
<dbReference type="EMBL" id="KL142372">
    <property type="protein sequence ID" value="KDR80432.1"/>
    <property type="molecule type" value="Genomic_DNA"/>
</dbReference>
<dbReference type="PANTHER" id="PTHR10067">
    <property type="entry name" value="PHOSPHATIDYLSERINE DECARBOXYLASE"/>
    <property type="match status" value="1"/>
</dbReference>
<evidence type="ECO:0000256" key="1">
    <source>
        <dbReference type="ARBA" id="ARBA00022793"/>
    </source>
</evidence>
<dbReference type="STRING" id="685588.A0A067TDP6"/>
<dbReference type="InterPro" id="IPR022237">
    <property type="entry name" value="PsiD-like"/>
</dbReference>
<dbReference type="InterPro" id="IPR003817">
    <property type="entry name" value="PS_Dcarbxylase"/>
</dbReference>
<dbReference type="PANTHER" id="PTHR10067:SF9">
    <property type="entry name" value="PHOSPHATIDYLSERINE DECARBOXYLASE FAMILY PROTEIN (AFU_ORTHOLOGUE AFUA_7G01730)"/>
    <property type="match status" value="1"/>
</dbReference>
<dbReference type="OrthoDB" id="5973539at2759"/>
<feature type="domain" description="L-tryptophan decarboxylase PsiD-like" evidence="3">
    <location>
        <begin position="73"/>
        <end position="203"/>
    </location>
</feature>